<evidence type="ECO:0000259" key="1">
    <source>
        <dbReference type="Pfam" id="PF14361"/>
    </source>
</evidence>
<reference evidence="2 3" key="1">
    <citation type="submission" date="2017-09" db="EMBL/GenBank/DDBJ databases">
        <authorList>
            <person name="Ehlers B."/>
            <person name="Leendertz F.H."/>
        </authorList>
    </citation>
    <scope>NUCLEOTIDE SEQUENCE [LARGE SCALE GENOMIC DNA]</scope>
    <source>
        <strain evidence="2 3">DSM 45537</strain>
    </source>
</reference>
<dbReference type="STRING" id="1379680.GCA_001612615_00345"/>
<dbReference type="EMBL" id="OBEG01000001">
    <property type="protein sequence ID" value="SNY76303.1"/>
    <property type="molecule type" value="Genomic_DNA"/>
</dbReference>
<dbReference type="Proteomes" id="UP000219565">
    <property type="component" value="Unassembled WGS sequence"/>
</dbReference>
<feature type="domain" description="RsbT co-antagonist protein RsbRD N-terminal" evidence="1">
    <location>
        <begin position="37"/>
        <end position="162"/>
    </location>
</feature>
<accession>A0A285KVN6</accession>
<protein>
    <recommendedName>
        <fullName evidence="1">RsbT co-antagonist protein RsbRD N-terminal domain-containing protein</fullName>
    </recommendedName>
</protein>
<proteinExistence type="predicted"/>
<name>A0A285KVN6_9NOCA</name>
<gene>
    <name evidence="2" type="ORF">SAMN04244553_0680</name>
</gene>
<evidence type="ECO:0000313" key="3">
    <source>
        <dbReference type="Proteomes" id="UP000219565"/>
    </source>
</evidence>
<dbReference type="AlphaFoldDB" id="A0A285KVN6"/>
<organism evidence="2 3">
    <name type="scientific">Nocardia amikacinitolerans</name>
    <dbReference type="NCBI Taxonomy" id="756689"/>
    <lineage>
        <taxon>Bacteria</taxon>
        <taxon>Bacillati</taxon>
        <taxon>Actinomycetota</taxon>
        <taxon>Actinomycetes</taxon>
        <taxon>Mycobacteriales</taxon>
        <taxon>Nocardiaceae</taxon>
        <taxon>Nocardia</taxon>
    </lineage>
</organism>
<evidence type="ECO:0000313" key="2">
    <source>
        <dbReference type="EMBL" id="SNY76303.1"/>
    </source>
</evidence>
<sequence length="345" mass="35943">MKCPELGNAPGFRRDRRYCSTVMAGTQAGSGTKTLHAKLVEHLRYRPRGVPHGDLATITRNCLAEAVEVLEPGAFPAAPQPAEIAGSAMRWAREGVALETVLGAYHDGIRSGLEFLAASGGDSDQLVAGARLIVRALEMVTVGASTAYVEEHRLVAKEHQTAAQTLVSALLSGHGVAQLAKQTGISIAPSYQVVAVSIPQHSDELRPGGGATAGRRKLRRVQAALADPLGSRALSLLSTEGGTVLVPIDETSAFTPLAMTAEVLEVVSEAAEVPLTATVTAGPRCRIPELAGRAHDLLGRIRAANRPPGLYPMADLGKTIGCDGPQQATGAVVTSPNKPRMGRSA</sequence>
<keyword evidence="3" id="KW-1185">Reference proteome</keyword>
<dbReference type="InterPro" id="IPR025751">
    <property type="entry name" value="RsbRD_N_dom"/>
</dbReference>
<dbReference type="Pfam" id="PF14361">
    <property type="entry name" value="RsbRD_N"/>
    <property type="match status" value="1"/>
</dbReference>